<reference evidence="2" key="1">
    <citation type="submission" date="2011-06" db="EMBL/GenBank/DDBJ databases">
        <authorList>
            <consortium name="US DOE Joint Genome Institute (JGI-PGF)"/>
            <person name="Lucas S."/>
            <person name="Han J."/>
            <person name="Lapidus A."/>
            <person name="Cheng J.-F."/>
            <person name="Goodwin L."/>
            <person name="Pitluck S."/>
            <person name="Peters L."/>
            <person name="Land M.L."/>
            <person name="Hauser L."/>
            <person name="Vogl K."/>
            <person name="Liu Z."/>
            <person name="Overmann J."/>
            <person name="Frigaard N.-U."/>
            <person name="Bryant D.A."/>
            <person name="Woyke T.J."/>
        </authorList>
    </citation>
    <scope>NUCLEOTIDE SEQUENCE [LARGE SCALE GENOMIC DNA]</scope>
    <source>
        <strain evidence="2">970</strain>
    </source>
</reference>
<proteinExistence type="predicted"/>
<dbReference type="AlphaFoldDB" id="H8Z3K6"/>
<evidence type="ECO:0000313" key="1">
    <source>
        <dbReference type="EMBL" id="EIC19995.1"/>
    </source>
</evidence>
<keyword evidence="2" id="KW-1185">Reference proteome</keyword>
<evidence type="ECO:0000313" key="2">
    <source>
        <dbReference type="Proteomes" id="UP000002964"/>
    </source>
</evidence>
<dbReference type="HOGENOM" id="CLU_3223281_0_0_6"/>
<organism evidence="1 2">
    <name type="scientific">Thiorhodovibrio frisius</name>
    <dbReference type="NCBI Taxonomy" id="631362"/>
    <lineage>
        <taxon>Bacteria</taxon>
        <taxon>Pseudomonadati</taxon>
        <taxon>Pseudomonadota</taxon>
        <taxon>Gammaproteobacteria</taxon>
        <taxon>Chromatiales</taxon>
        <taxon>Chromatiaceae</taxon>
        <taxon>Thiorhodovibrio</taxon>
    </lineage>
</organism>
<dbReference type="Proteomes" id="UP000002964">
    <property type="component" value="Unassembled WGS sequence"/>
</dbReference>
<sequence length="44" mass="5087">MVKSIDSRSTPACDAIENLREHFWPIRSHPAHRDTQISEFGRHG</sequence>
<name>H8Z3K6_9GAMM</name>
<gene>
    <name evidence="1" type="ORF">Thi970DRAFT_03607</name>
</gene>
<reference evidence="1 2" key="2">
    <citation type="submission" date="2011-11" db="EMBL/GenBank/DDBJ databases">
        <authorList>
            <consortium name="US DOE Joint Genome Institute"/>
            <person name="Lucas S."/>
            <person name="Han J."/>
            <person name="Lapidus A."/>
            <person name="Cheng J.-F."/>
            <person name="Goodwin L."/>
            <person name="Pitluck S."/>
            <person name="Peters L."/>
            <person name="Ovchinnikova G."/>
            <person name="Zhang X."/>
            <person name="Detter J.C."/>
            <person name="Han C."/>
            <person name="Tapia R."/>
            <person name="Land M."/>
            <person name="Hauser L."/>
            <person name="Kyrpides N."/>
            <person name="Ivanova N."/>
            <person name="Pagani I."/>
            <person name="Vogl K."/>
            <person name="Liu Z."/>
            <person name="Overmann J."/>
            <person name="Frigaard N.-U."/>
            <person name="Bryant D."/>
            <person name="Woyke T."/>
        </authorList>
    </citation>
    <scope>NUCLEOTIDE SEQUENCE [LARGE SCALE GENOMIC DNA]</scope>
    <source>
        <strain evidence="1 2">970</strain>
    </source>
</reference>
<accession>H8Z3K6</accession>
<protein>
    <submittedName>
        <fullName evidence="1">Uncharacterized protein</fullName>
    </submittedName>
</protein>
<dbReference type="EMBL" id="JH603170">
    <property type="protein sequence ID" value="EIC19995.1"/>
    <property type="molecule type" value="Genomic_DNA"/>
</dbReference>